<proteinExistence type="predicted"/>
<organism evidence="2 3">
    <name type="scientific">Actinosynnema pretiosum</name>
    <dbReference type="NCBI Taxonomy" id="42197"/>
    <lineage>
        <taxon>Bacteria</taxon>
        <taxon>Bacillati</taxon>
        <taxon>Actinomycetota</taxon>
        <taxon>Actinomycetes</taxon>
        <taxon>Pseudonocardiales</taxon>
        <taxon>Pseudonocardiaceae</taxon>
        <taxon>Actinosynnema</taxon>
    </lineage>
</organism>
<protein>
    <submittedName>
        <fullName evidence="2">GNAT family N-acetyltransferase</fullName>
    </submittedName>
</protein>
<evidence type="ECO:0000313" key="3">
    <source>
        <dbReference type="Proteomes" id="UP000218505"/>
    </source>
</evidence>
<dbReference type="PROSITE" id="PS51186">
    <property type="entry name" value="GNAT"/>
    <property type="match status" value="1"/>
</dbReference>
<name>A0A290Z716_9PSEU</name>
<dbReference type="SUPFAM" id="SSF55729">
    <property type="entry name" value="Acyl-CoA N-acyltransferases (Nat)"/>
    <property type="match status" value="1"/>
</dbReference>
<dbReference type="Proteomes" id="UP000218505">
    <property type="component" value="Chromosome"/>
</dbReference>
<accession>A0A290Z716</accession>
<sequence>MTELGPVRWPPDPVRTERLVLRASEARDRPALVGLFSSPEVAAHIGGPQSPERFDRAVLEREMPEVPGRRPGFFVVEHDGAAIGVVTFDRRPADSPTRPDDEVMIGYLFLPSVWGRGYAAEACAAALDWCAGALPGEPVVLCTAVANERSVRLAARLGFTGVERFPAYGTEQWLGVRVPPPVPG</sequence>
<dbReference type="KEGG" id="apre:CNX65_17340"/>
<dbReference type="InterPro" id="IPR051531">
    <property type="entry name" value="N-acetyltransferase"/>
</dbReference>
<dbReference type="GO" id="GO:0016747">
    <property type="term" value="F:acyltransferase activity, transferring groups other than amino-acyl groups"/>
    <property type="evidence" value="ECO:0007669"/>
    <property type="project" value="InterPro"/>
</dbReference>
<reference evidence="2" key="1">
    <citation type="submission" date="2017-09" db="EMBL/GenBank/DDBJ databases">
        <title>Complete Genome Sequence of ansamitocin-producing Bacterium Actinosynnema pretiosum X47.</title>
        <authorList>
            <person name="Cao G."/>
            <person name="Zong G."/>
            <person name="Zhong C."/>
            <person name="Fu J."/>
        </authorList>
    </citation>
    <scope>NUCLEOTIDE SEQUENCE [LARGE SCALE GENOMIC DNA]</scope>
    <source>
        <strain evidence="2">X47</strain>
    </source>
</reference>
<feature type="domain" description="N-acetyltransferase" evidence="1">
    <location>
        <begin position="19"/>
        <end position="179"/>
    </location>
</feature>
<dbReference type="Gene3D" id="3.40.630.30">
    <property type="match status" value="1"/>
</dbReference>
<evidence type="ECO:0000259" key="1">
    <source>
        <dbReference type="PROSITE" id="PS51186"/>
    </source>
</evidence>
<dbReference type="EMBL" id="CP023445">
    <property type="protein sequence ID" value="ATE54827.1"/>
    <property type="molecule type" value="Genomic_DNA"/>
</dbReference>
<dbReference type="InterPro" id="IPR016181">
    <property type="entry name" value="Acyl_CoA_acyltransferase"/>
</dbReference>
<keyword evidence="3" id="KW-1185">Reference proteome</keyword>
<dbReference type="InterPro" id="IPR000182">
    <property type="entry name" value="GNAT_dom"/>
</dbReference>
<gene>
    <name evidence="2" type="ORF">CNX65_17340</name>
</gene>
<dbReference type="PANTHER" id="PTHR43792:SF1">
    <property type="entry name" value="N-ACETYLTRANSFERASE DOMAIN-CONTAINING PROTEIN"/>
    <property type="match status" value="1"/>
</dbReference>
<dbReference type="AlphaFoldDB" id="A0A290Z716"/>
<dbReference type="PANTHER" id="PTHR43792">
    <property type="entry name" value="GNAT FAMILY, PUTATIVE (AFU_ORTHOLOGUE AFUA_3G00765)-RELATED-RELATED"/>
    <property type="match status" value="1"/>
</dbReference>
<evidence type="ECO:0000313" key="2">
    <source>
        <dbReference type="EMBL" id="ATE54827.1"/>
    </source>
</evidence>
<dbReference type="RefSeq" id="WP_096494353.1">
    <property type="nucleotide sequence ID" value="NZ_CP023445.1"/>
</dbReference>
<dbReference type="Pfam" id="PF13302">
    <property type="entry name" value="Acetyltransf_3"/>
    <property type="match status" value="1"/>
</dbReference>